<dbReference type="AlphaFoldDB" id="A0A545UQK1"/>
<proteinExistence type="predicted"/>
<feature type="region of interest" description="Disordered" evidence="1">
    <location>
        <begin position="25"/>
        <end position="57"/>
    </location>
</feature>
<dbReference type="GO" id="GO:0033617">
    <property type="term" value="P:mitochondrial respiratory chain complex IV assembly"/>
    <property type="evidence" value="ECO:0007669"/>
    <property type="project" value="InterPro"/>
</dbReference>
<dbReference type="Proteomes" id="UP000315783">
    <property type="component" value="Unassembled WGS sequence"/>
</dbReference>
<accession>A0A545UQK1</accession>
<evidence type="ECO:0000256" key="1">
    <source>
        <dbReference type="SAM" id="MobiDB-lite"/>
    </source>
</evidence>
<feature type="region of interest" description="Disordered" evidence="1">
    <location>
        <begin position="242"/>
        <end position="261"/>
    </location>
</feature>
<dbReference type="Pfam" id="PF08695">
    <property type="entry name" value="Coa1"/>
    <property type="match status" value="1"/>
</dbReference>
<evidence type="ECO:0000313" key="3">
    <source>
        <dbReference type="Proteomes" id="UP000315783"/>
    </source>
</evidence>
<reference evidence="2 3" key="1">
    <citation type="journal article" date="2019" name="Appl. Microbiol. Biotechnol.">
        <title>Genome sequence of Isaria javanica and comparative genome analysis insights into family S53 peptidase evolution in fungal entomopathogens.</title>
        <authorList>
            <person name="Lin R."/>
            <person name="Zhang X."/>
            <person name="Xin B."/>
            <person name="Zou M."/>
            <person name="Gao Y."/>
            <person name="Qin F."/>
            <person name="Hu Q."/>
            <person name="Xie B."/>
            <person name="Cheng X."/>
        </authorList>
    </citation>
    <scope>NUCLEOTIDE SEQUENCE [LARGE SCALE GENOMIC DNA]</scope>
    <source>
        <strain evidence="2 3">IJ1G</strain>
    </source>
</reference>
<dbReference type="EMBL" id="SPUK01000018">
    <property type="protein sequence ID" value="TQV91737.1"/>
    <property type="molecule type" value="Genomic_DNA"/>
</dbReference>
<name>A0A545UQK1_9HYPO</name>
<sequence>MNPRAASMLRQRIAANLLRAEQQASSAAGSRSCLRNRHAQQKRWNTPAPKAGDGPLMARRADRELPGTSRASSSLLSMHNPPLPPIGPHPNRKALLLVPADISQVGFRWGRTLPLFAVLVAASSFAIFNYQKSSSPVIASTLYALRTSPKARAALGDEIYFKHQIPWIGGEMNQMQGRIDIHFSVRGSKGTAVMRFTSSRPSSRSLFETSEWSLRTEDGTWIDLLEDGDPFKSLLAADDALPPLEEEPVQRGFRQQGALNK</sequence>
<gene>
    <name evidence="2" type="ORF">IF1G_09803</name>
</gene>
<dbReference type="InterPro" id="IPR014807">
    <property type="entry name" value="Coa1"/>
</dbReference>
<comment type="caution">
    <text evidence="2">The sequence shown here is derived from an EMBL/GenBank/DDBJ whole genome shotgun (WGS) entry which is preliminary data.</text>
</comment>
<dbReference type="PANTHER" id="PTHR28523">
    <property type="entry name" value="CYTOCHROME C OXIDASE ASSEMBLY FACTOR 1"/>
    <property type="match status" value="1"/>
</dbReference>
<organism evidence="2 3">
    <name type="scientific">Cordyceps javanica</name>
    <dbReference type="NCBI Taxonomy" id="43265"/>
    <lineage>
        <taxon>Eukaryota</taxon>
        <taxon>Fungi</taxon>
        <taxon>Dikarya</taxon>
        <taxon>Ascomycota</taxon>
        <taxon>Pezizomycotina</taxon>
        <taxon>Sordariomycetes</taxon>
        <taxon>Hypocreomycetidae</taxon>
        <taxon>Hypocreales</taxon>
        <taxon>Cordycipitaceae</taxon>
        <taxon>Cordyceps</taxon>
    </lineage>
</organism>
<dbReference type="PANTHER" id="PTHR28523:SF1">
    <property type="entry name" value="CYTOCHROME C OXIDASE ASSEMBLY FACTOR 1"/>
    <property type="match status" value="1"/>
</dbReference>
<dbReference type="STRING" id="43265.A0A545UQK1"/>
<dbReference type="InterPro" id="IPR042432">
    <property type="entry name" value="Coa1_fungi"/>
</dbReference>
<dbReference type="GO" id="GO:0005743">
    <property type="term" value="C:mitochondrial inner membrane"/>
    <property type="evidence" value="ECO:0007669"/>
    <property type="project" value="TreeGrafter"/>
</dbReference>
<keyword evidence="3" id="KW-1185">Reference proteome</keyword>
<evidence type="ECO:0000313" key="2">
    <source>
        <dbReference type="EMBL" id="TQV91737.1"/>
    </source>
</evidence>
<protein>
    <submittedName>
        <fullName evidence="2">Cytochrome oxidase assembly</fullName>
    </submittedName>
</protein>